<organism evidence="3 4">
    <name type="scientific">Uliginosibacterium aquaticum</name>
    <dbReference type="NCBI Taxonomy" id="2731212"/>
    <lineage>
        <taxon>Bacteria</taxon>
        <taxon>Pseudomonadati</taxon>
        <taxon>Pseudomonadota</taxon>
        <taxon>Betaproteobacteria</taxon>
        <taxon>Rhodocyclales</taxon>
        <taxon>Zoogloeaceae</taxon>
        <taxon>Uliginosibacterium</taxon>
    </lineage>
</organism>
<reference evidence="3 4" key="1">
    <citation type="submission" date="2020-06" db="EMBL/GenBank/DDBJ databases">
        <title>Draft genome of Uliginosibacterium sp. IMCC34675.</title>
        <authorList>
            <person name="Song J."/>
        </authorList>
    </citation>
    <scope>NUCLEOTIDE SEQUENCE [LARGE SCALE GENOMIC DNA]</scope>
    <source>
        <strain evidence="3 4">IMCC34675</strain>
    </source>
</reference>
<dbReference type="PANTHER" id="PTHR33121:SF70">
    <property type="entry name" value="SIGNALING PROTEIN YKOW"/>
    <property type="match status" value="1"/>
</dbReference>
<dbReference type="InterPro" id="IPR050706">
    <property type="entry name" value="Cyclic-di-GMP_PDE-like"/>
</dbReference>
<dbReference type="Proteomes" id="UP000778523">
    <property type="component" value="Unassembled WGS sequence"/>
</dbReference>
<dbReference type="PROSITE" id="PS50883">
    <property type="entry name" value="EAL"/>
    <property type="match status" value="1"/>
</dbReference>
<dbReference type="SUPFAM" id="SSF141868">
    <property type="entry name" value="EAL domain-like"/>
    <property type="match status" value="1"/>
</dbReference>
<accession>A0ABX2IJU6</accession>
<dbReference type="EMBL" id="JABCSC020000004">
    <property type="protein sequence ID" value="NSL56572.1"/>
    <property type="molecule type" value="Genomic_DNA"/>
</dbReference>
<dbReference type="Gene3D" id="3.20.20.450">
    <property type="entry name" value="EAL domain"/>
    <property type="match status" value="1"/>
</dbReference>
<gene>
    <name evidence="3" type="ORF">HJ583_016175</name>
</gene>
<feature type="region of interest" description="Disordered" evidence="1">
    <location>
        <begin position="1"/>
        <end position="23"/>
    </location>
</feature>
<dbReference type="InterPro" id="IPR001633">
    <property type="entry name" value="EAL_dom"/>
</dbReference>
<comment type="caution">
    <text evidence="3">The sequence shown here is derived from an EMBL/GenBank/DDBJ whole genome shotgun (WGS) entry which is preliminary data.</text>
</comment>
<dbReference type="SUPFAM" id="SSF103190">
    <property type="entry name" value="Sensory domain-like"/>
    <property type="match status" value="1"/>
</dbReference>
<dbReference type="Pfam" id="PF00563">
    <property type="entry name" value="EAL"/>
    <property type="match status" value="1"/>
</dbReference>
<proteinExistence type="predicted"/>
<dbReference type="InterPro" id="IPR035919">
    <property type="entry name" value="EAL_sf"/>
</dbReference>
<evidence type="ECO:0000313" key="4">
    <source>
        <dbReference type="Proteomes" id="UP000778523"/>
    </source>
</evidence>
<dbReference type="CDD" id="cd01948">
    <property type="entry name" value="EAL"/>
    <property type="match status" value="1"/>
</dbReference>
<dbReference type="PANTHER" id="PTHR33121">
    <property type="entry name" value="CYCLIC DI-GMP PHOSPHODIESTERASE PDEF"/>
    <property type="match status" value="1"/>
</dbReference>
<protein>
    <submittedName>
        <fullName evidence="3">EAL domain-containing protein</fullName>
    </submittedName>
</protein>
<keyword evidence="4" id="KW-1185">Reference proteome</keyword>
<dbReference type="Gene3D" id="3.30.450.20">
    <property type="entry name" value="PAS domain"/>
    <property type="match status" value="1"/>
</dbReference>
<evidence type="ECO:0000313" key="3">
    <source>
        <dbReference type="EMBL" id="NSL56572.1"/>
    </source>
</evidence>
<evidence type="ECO:0000256" key="1">
    <source>
        <dbReference type="SAM" id="MobiDB-lite"/>
    </source>
</evidence>
<sequence length="445" mass="49178">MFINSEGISSLGPAAPVPPRRPELAGVPERLHPYLAGSEWQHGQLKLNWGGYRLASVFQPIVSFSHASIVAHEALLRVVGPGGRSMSPSALFSPLFGQDDLLHLDRATRLMHIINSRRLPGRFFLNLHPQLFDSLRHGDSLEAARAIGEFVEGSESRFVIEIVEEEITDQAHFEEGVAALRDVGLGIALDDFGAGHSNFDRVWKIRPEVVKLDRSFAARAAEDRSVRRLLPQIVSLLHEAGTLVLLEGIETLDQAWIAMDANIDFGQGWYFAHPISQPVSKDALLDARIGAIWQHQSSELLPQPEARLDPLSDYLRCIRDAAWRLARGEALESAAACWQHLPYANSLYLLDQEGCQLGVSIEAGRALDSQLSFRLGHQPGARWSRREYFVKAMRAPGEAQATRPYLSVASGRLCATVSICIEQGAQRFVLCGDVDWAALDAGYEN</sequence>
<dbReference type="SMART" id="SM00052">
    <property type="entry name" value="EAL"/>
    <property type="match status" value="1"/>
</dbReference>
<dbReference type="RefSeq" id="WP_170022883.1">
    <property type="nucleotide sequence ID" value="NZ_JABCSC020000004.1"/>
</dbReference>
<dbReference type="InterPro" id="IPR029151">
    <property type="entry name" value="Sensor-like_sf"/>
</dbReference>
<evidence type="ECO:0000259" key="2">
    <source>
        <dbReference type="PROSITE" id="PS50883"/>
    </source>
</evidence>
<feature type="domain" description="EAL" evidence="2">
    <location>
        <begin position="38"/>
        <end position="288"/>
    </location>
</feature>
<name>A0ABX2IJU6_9RHOO</name>